<name>A0A3N4H9K1_ASCIM</name>
<dbReference type="AlphaFoldDB" id="A0A3N4H9K1"/>
<protein>
    <submittedName>
        <fullName evidence="1">Uncharacterized protein</fullName>
    </submittedName>
</protein>
<accession>A0A3N4H9K1</accession>
<dbReference type="Proteomes" id="UP000275078">
    <property type="component" value="Unassembled WGS sequence"/>
</dbReference>
<keyword evidence="2" id="KW-1185">Reference proteome</keyword>
<evidence type="ECO:0000313" key="2">
    <source>
        <dbReference type="Proteomes" id="UP000275078"/>
    </source>
</evidence>
<evidence type="ECO:0000313" key="1">
    <source>
        <dbReference type="EMBL" id="RPA71339.1"/>
    </source>
</evidence>
<sequence>MDHDWDDWDDTEPKSWARKRTYHKADVTNPGLVRELTWRRLRATPHGYLQRDREKIREMITSRSSSLAPASLAEFYPTIDRTAILSEEDFKLLSSAFDIPSNVATTPTEVLPIVLDNLGIPIAVQRLLMDDRMARRALDVGGPEILISMMKYRDFDVWQELEERDPHLGDTIFTEIAMYLGVWGGDMDECLKEQFTRGGLDMWNPDMVPCDGMYWDGETEEIDLAEDFKTGLFAMLQAAEWEGSRGVEWVVPEKA</sequence>
<organism evidence="1 2">
    <name type="scientific">Ascobolus immersus RN42</name>
    <dbReference type="NCBI Taxonomy" id="1160509"/>
    <lineage>
        <taxon>Eukaryota</taxon>
        <taxon>Fungi</taxon>
        <taxon>Dikarya</taxon>
        <taxon>Ascomycota</taxon>
        <taxon>Pezizomycotina</taxon>
        <taxon>Pezizomycetes</taxon>
        <taxon>Pezizales</taxon>
        <taxon>Ascobolaceae</taxon>
        <taxon>Ascobolus</taxon>
    </lineage>
</organism>
<reference evidence="1 2" key="1">
    <citation type="journal article" date="2018" name="Nat. Ecol. Evol.">
        <title>Pezizomycetes genomes reveal the molecular basis of ectomycorrhizal truffle lifestyle.</title>
        <authorList>
            <person name="Murat C."/>
            <person name="Payen T."/>
            <person name="Noel B."/>
            <person name="Kuo A."/>
            <person name="Morin E."/>
            <person name="Chen J."/>
            <person name="Kohler A."/>
            <person name="Krizsan K."/>
            <person name="Balestrini R."/>
            <person name="Da Silva C."/>
            <person name="Montanini B."/>
            <person name="Hainaut M."/>
            <person name="Levati E."/>
            <person name="Barry K.W."/>
            <person name="Belfiori B."/>
            <person name="Cichocki N."/>
            <person name="Clum A."/>
            <person name="Dockter R.B."/>
            <person name="Fauchery L."/>
            <person name="Guy J."/>
            <person name="Iotti M."/>
            <person name="Le Tacon F."/>
            <person name="Lindquist E.A."/>
            <person name="Lipzen A."/>
            <person name="Malagnac F."/>
            <person name="Mello A."/>
            <person name="Molinier V."/>
            <person name="Miyauchi S."/>
            <person name="Poulain J."/>
            <person name="Riccioni C."/>
            <person name="Rubini A."/>
            <person name="Sitrit Y."/>
            <person name="Splivallo R."/>
            <person name="Traeger S."/>
            <person name="Wang M."/>
            <person name="Zifcakova L."/>
            <person name="Wipf D."/>
            <person name="Zambonelli A."/>
            <person name="Paolocci F."/>
            <person name="Nowrousian M."/>
            <person name="Ottonello S."/>
            <person name="Baldrian P."/>
            <person name="Spatafora J.W."/>
            <person name="Henrissat B."/>
            <person name="Nagy L.G."/>
            <person name="Aury J.M."/>
            <person name="Wincker P."/>
            <person name="Grigoriev I.V."/>
            <person name="Bonfante P."/>
            <person name="Martin F.M."/>
        </authorList>
    </citation>
    <scope>NUCLEOTIDE SEQUENCE [LARGE SCALE GENOMIC DNA]</scope>
    <source>
        <strain evidence="1 2">RN42</strain>
    </source>
</reference>
<gene>
    <name evidence="1" type="ORF">BJ508DRAFT_315705</name>
</gene>
<dbReference type="EMBL" id="ML119941">
    <property type="protein sequence ID" value="RPA71339.1"/>
    <property type="molecule type" value="Genomic_DNA"/>
</dbReference>
<proteinExistence type="predicted"/>